<organism evidence="5">
    <name type="scientific">Candidatus Paraimprobicoccus trichonymphae</name>
    <dbReference type="NCBI Taxonomy" id="3033793"/>
    <lineage>
        <taxon>Bacteria</taxon>
        <taxon>Bacillati</taxon>
        <taxon>Bacillota</taxon>
        <taxon>Clostridia</taxon>
        <taxon>Candidatus Paraimprobicoccus</taxon>
    </lineage>
</organism>
<evidence type="ECO:0000313" key="5">
    <source>
        <dbReference type="EMBL" id="BED92650.1"/>
    </source>
</evidence>
<dbReference type="AlphaFoldDB" id="A0AA48IHD2"/>
<dbReference type="KEGG" id="ptrh:RsTaC01_0480"/>
<name>A0AA48IHD2_9FIRM</name>
<comment type="similarity">
    <text evidence="1">Belongs to the bacterial ribosomal protein bS1 family.</text>
</comment>
<dbReference type="Proteomes" id="UP001335720">
    <property type="component" value="Chromosome"/>
</dbReference>
<dbReference type="GO" id="GO:0003735">
    <property type="term" value="F:structural constituent of ribosome"/>
    <property type="evidence" value="ECO:0007669"/>
    <property type="project" value="TreeGrafter"/>
</dbReference>
<dbReference type="PANTHER" id="PTHR10724">
    <property type="entry name" value="30S RIBOSOMAL PROTEIN S1"/>
    <property type="match status" value="1"/>
</dbReference>
<dbReference type="InterPro" id="IPR012340">
    <property type="entry name" value="NA-bd_OB-fold"/>
</dbReference>
<protein>
    <submittedName>
        <fullName evidence="5">S1 RNA-binding domain-containing protein</fullName>
    </submittedName>
</protein>
<dbReference type="GO" id="GO:0006412">
    <property type="term" value="P:translation"/>
    <property type="evidence" value="ECO:0007669"/>
    <property type="project" value="TreeGrafter"/>
</dbReference>
<dbReference type="PROSITE" id="PS50126">
    <property type="entry name" value="S1"/>
    <property type="match status" value="1"/>
</dbReference>
<proteinExistence type="inferred from homology"/>
<dbReference type="Gene3D" id="2.40.50.140">
    <property type="entry name" value="Nucleic acid-binding proteins"/>
    <property type="match status" value="1"/>
</dbReference>
<dbReference type="EMBL" id="AP027925">
    <property type="protein sequence ID" value="BED92650.1"/>
    <property type="molecule type" value="Genomic_DNA"/>
</dbReference>
<dbReference type="GO" id="GO:0003729">
    <property type="term" value="F:mRNA binding"/>
    <property type="evidence" value="ECO:0007669"/>
    <property type="project" value="TreeGrafter"/>
</dbReference>
<gene>
    <name evidence="5" type="ORF">RsTaC01_0480</name>
</gene>
<dbReference type="GO" id="GO:0005840">
    <property type="term" value="C:ribosome"/>
    <property type="evidence" value="ECO:0007669"/>
    <property type="project" value="UniProtKB-KW"/>
</dbReference>
<evidence type="ECO:0000256" key="2">
    <source>
        <dbReference type="ARBA" id="ARBA00022980"/>
    </source>
</evidence>
<evidence type="ECO:0000259" key="4">
    <source>
        <dbReference type="PROSITE" id="PS50126"/>
    </source>
</evidence>
<feature type="domain" description="S1 motif" evidence="4">
    <location>
        <begin position="6"/>
        <end position="74"/>
    </location>
</feature>
<dbReference type="SUPFAM" id="SSF50249">
    <property type="entry name" value="Nucleic acid-binding proteins"/>
    <property type="match status" value="1"/>
</dbReference>
<dbReference type="Pfam" id="PF00575">
    <property type="entry name" value="S1"/>
    <property type="match status" value="1"/>
</dbReference>
<keyword evidence="2" id="KW-0689">Ribosomal protein</keyword>
<dbReference type="GO" id="GO:1990904">
    <property type="term" value="C:ribonucleoprotein complex"/>
    <property type="evidence" value="ECO:0007669"/>
    <property type="project" value="UniProtKB-KW"/>
</dbReference>
<dbReference type="InterPro" id="IPR050437">
    <property type="entry name" value="Ribos_protein_bS1-like"/>
</dbReference>
<accession>A0AA48IHD2</accession>
<keyword evidence="3" id="KW-0687">Ribonucleoprotein</keyword>
<evidence type="ECO:0000256" key="3">
    <source>
        <dbReference type="ARBA" id="ARBA00023274"/>
    </source>
</evidence>
<dbReference type="PANTHER" id="PTHR10724:SF7">
    <property type="entry name" value="SMALL RIBOSOMAL SUBUNIT PROTEIN BS1C"/>
    <property type="match status" value="1"/>
</dbReference>
<dbReference type="InterPro" id="IPR003029">
    <property type="entry name" value="S1_domain"/>
</dbReference>
<dbReference type="SMART" id="SM00316">
    <property type="entry name" value="S1"/>
    <property type="match status" value="1"/>
</dbReference>
<evidence type="ECO:0000256" key="1">
    <source>
        <dbReference type="ARBA" id="ARBA00006767"/>
    </source>
</evidence>
<reference evidence="5" key="1">
    <citation type="journal article" date="2023" name="ISME J.">
        <title>Emergence of putative energy parasites within Clostridia revealed by genome analysis of a novel endosymbiotic clade.</title>
        <authorList>
            <person name="Takahashi K."/>
            <person name="Kuwahara H."/>
            <person name="Horikawa Y."/>
            <person name="Izawa K."/>
            <person name="Kato D."/>
            <person name="Inagaki T."/>
            <person name="Yuki M."/>
            <person name="Ohkuma M."/>
            <person name="Hongoh Y."/>
        </authorList>
    </citation>
    <scope>NUCLEOTIDE SEQUENCE</scope>
    <source>
        <strain evidence="5">RsTa-C01</strain>
    </source>
</reference>
<sequence>MGIENENIVEGIVRKIVNFGAFIELPNGKTGLVHISEVSNNFVRNVNDYLEVGQKVKVKVLNLNDGGKIALSIKQTLEEMQDRRMNSISGGQNPDFENLISKYKKQSDETLTTLNKRVDRY</sequence>